<dbReference type="SUPFAM" id="SSF51735">
    <property type="entry name" value="NAD(P)-binding Rossmann-fold domains"/>
    <property type="match status" value="1"/>
</dbReference>
<dbReference type="GO" id="GO:0046168">
    <property type="term" value="P:glycerol-3-phosphate catabolic process"/>
    <property type="evidence" value="ECO:0007669"/>
    <property type="project" value="InterPro"/>
</dbReference>
<reference evidence="2 3" key="1">
    <citation type="journal article" date="2015" name="Microbiome">
        <title>Genomic resolution of linkages in carbon, nitrogen, and sulfur cycling among widespread estuary sediment bacteria.</title>
        <authorList>
            <person name="Baker B.J."/>
            <person name="Lazar C.S."/>
            <person name="Teske A.P."/>
            <person name="Dick G.J."/>
        </authorList>
    </citation>
    <scope>NUCLEOTIDE SEQUENCE [LARGE SCALE GENOMIC DNA]</scope>
    <source>
        <strain evidence="2">SM23_40</strain>
    </source>
</reference>
<feature type="domain" description="Glycerol-3-phosphate dehydrogenase NAD-dependent N-terminal" evidence="1">
    <location>
        <begin position="5"/>
        <end position="68"/>
    </location>
</feature>
<sequence length="68" mass="7281">MKTRVAILGAGSGGSTLAILLHGNGCQVRVWEIDEERVAAIATTRQNTGFLPDEVFIPEQIEISTDLA</sequence>
<dbReference type="EMBL" id="LJUI01000183">
    <property type="protein sequence ID" value="KPK65668.1"/>
    <property type="molecule type" value="Genomic_DNA"/>
</dbReference>
<dbReference type="Pfam" id="PF01210">
    <property type="entry name" value="NAD_Gly3P_dh_N"/>
    <property type="match status" value="1"/>
</dbReference>
<organism evidence="2 3">
    <name type="scientific">candidate division TA06 bacterium SM23_40</name>
    <dbReference type="NCBI Taxonomy" id="1703774"/>
    <lineage>
        <taxon>Bacteria</taxon>
        <taxon>Bacteria division TA06</taxon>
    </lineage>
</organism>
<feature type="non-terminal residue" evidence="2">
    <location>
        <position position="68"/>
    </location>
</feature>
<dbReference type="Gene3D" id="3.40.50.720">
    <property type="entry name" value="NAD(P)-binding Rossmann-like Domain"/>
    <property type="match status" value="1"/>
</dbReference>
<evidence type="ECO:0000313" key="2">
    <source>
        <dbReference type="EMBL" id="KPK65668.1"/>
    </source>
</evidence>
<protein>
    <recommendedName>
        <fullName evidence="1">Glycerol-3-phosphate dehydrogenase NAD-dependent N-terminal domain-containing protein</fullName>
    </recommendedName>
</protein>
<accession>A0A0S8G0F4</accession>
<dbReference type="GO" id="GO:0051287">
    <property type="term" value="F:NAD binding"/>
    <property type="evidence" value="ECO:0007669"/>
    <property type="project" value="InterPro"/>
</dbReference>
<gene>
    <name evidence="2" type="ORF">AMJ82_12325</name>
</gene>
<evidence type="ECO:0000259" key="1">
    <source>
        <dbReference type="Pfam" id="PF01210"/>
    </source>
</evidence>
<dbReference type="AlphaFoldDB" id="A0A0S8G0F4"/>
<dbReference type="InterPro" id="IPR036291">
    <property type="entry name" value="NAD(P)-bd_dom_sf"/>
</dbReference>
<proteinExistence type="predicted"/>
<dbReference type="InterPro" id="IPR011128">
    <property type="entry name" value="G3P_DH_NAD-dep_N"/>
</dbReference>
<dbReference type="Proteomes" id="UP000051717">
    <property type="component" value="Unassembled WGS sequence"/>
</dbReference>
<name>A0A0S8G0F4_UNCT6</name>
<evidence type="ECO:0000313" key="3">
    <source>
        <dbReference type="Proteomes" id="UP000051717"/>
    </source>
</evidence>
<comment type="caution">
    <text evidence="2">The sequence shown here is derived from an EMBL/GenBank/DDBJ whole genome shotgun (WGS) entry which is preliminary data.</text>
</comment>
<dbReference type="GO" id="GO:0016616">
    <property type="term" value="F:oxidoreductase activity, acting on the CH-OH group of donors, NAD or NADP as acceptor"/>
    <property type="evidence" value="ECO:0007669"/>
    <property type="project" value="InterPro"/>
</dbReference>